<evidence type="ECO:0000256" key="1">
    <source>
        <dbReference type="ARBA" id="ARBA00004651"/>
    </source>
</evidence>
<dbReference type="InterPro" id="IPR020846">
    <property type="entry name" value="MFS_dom"/>
</dbReference>
<dbReference type="PANTHER" id="PTHR42718:SF9">
    <property type="entry name" value="MAJOR FACILITATOR SUPERFAMILY MULTIDRUG TRANSPORTER MFSC"/>
    <property type="match status" value="1"/>
</dbReference>
<dbReference type="CDD" id="cd17503">
    <property type="entry name" value="MFS_LmrB_MDR_like"/>
    <property type="match status" value="1"/>
</dbReference>
<dbReference type="NCBIfam" id="TIGR00711">
    <property type="entry name" value="efflux_EmrB"/>
    <property type="match status" value="1"/>
</dbReference>
<accession>A0A975K318</accession>
<comment type="similarity">
    <text evidence="2">Belongs to the major facilitator superfamily. EmrB family.</text>
</comment>
<dbReference type="Proteomes" id="UP000682202">
    <property type="component" value="Chromosome"/>
</dbReference>
<evidence type="ECO:0000256" key="4">
    <source>
        <dbReference type="ARBA" id="ARBA00022475"/>
    </source>
</evidence>
<feature type="transmembrane region" description="Helical" evidence="9">
    <location>
        <begin position="143"/>
        <end position="161"/>
    </location>
</feature>
<protein>
    <submittedName>
        <fullName evidence="11">DHA2 family efflux MFS transporter permease subunit</fullName>
    </submittedName>
</protein>
<evidence type="ECO:0000256" key="7">
    <source>
        <dbReference type="ARBA" id="ARBA00023136"/>
    </source>
</evidence>
<keyword evidence="7 9" id="KW-0472">Membrane</keyword>
<keyword evidence="12" id="KW-1185">Reference proteome</keyword>
<evidence type="ECO:0000256" key="9">
    <source>
        <dbReference type="SAM" id="Phobius"/>
    </source>
</evidence>
<dbReference type="Gene3D" id="1.20.1250.20">
    <property type="entry name" value="MFS general substrate transporter like domains"/>
    <property type="match status" value="1"/>
</dbReference>
<keyword evidence="3" id="KW-0813">Transport</keyword>
<dbReference type="RefSeq" id="WP_211699627.1">
    <property type="nucleotide sequence ID" value="NZ_CP046600.1"/>
</dbReference>
<feature type="transmembrane region" description="Helical" evidence="9">
    <location>
        <begin position="114"/>
        <end position="137"/>
    </location>
</feature>
<feature type="transmembrane region" description="Helical" evidence="9">
    <location>
        <begin position="197"/>
        <end position="219"/>
    </location>
</feature>
<dbReference type="KEGG" id="mspg:F6B93_19775"/>
<feature type="transmembrane region" description="Helical" evidence="9">
    <location>
        <begin position="494"/>
        <end position="515"/>
    </location>
</feature>
<evidence type="ECO:0000313" key="11">
    <source>
        <dbReference type="EMBL" id="QUR69963.1"/>
    </source>
</evidence>
<keyword evidence="5 9" id="KW-0812">Transmembrane</keyword>
<feature type="region of interest" description="Disordered" evidence="8">
    <location>
        <begin position="1"/>
        <end position="28"/>
    </location>
</feature>
<reference evidence="11" key="1">
    <citation type="submission" date="2019-12" db="EMBL/GenBank/DDBJ databases">
        <title>Mycobacterium spongiae sp. nov.</title>
        <authorList>
            <person name="Stinear T."/>
        </authorList>
    </citation>
    <scope>NUCLEOTIDE SEQUENCE</scope>
    <source>
        <strain evidence="11">FSD4b-SM</strain>
    </source>
</reference>
<evidence type="ECO:0000256" key="3">
    <source>
        <dbReference type="ARBA" id="ARBA00022448"/>
    </source>
</evidence>
<feature type="transmembrane region" description="Helical" evidence="9">
    <location>
        <begin position="231"/>
        <end position="251"/>
    </location>
</feature>
<feature type="transmembrane region" description="Helical" evidence="9">
    <location>
        <begin position="391"/>
        <end position="412"/>
    </location>
</feature>
<dbReference type="EMBL" id="CP046600">
    <property type="protein sequence ID" value="QUR69963.1"/>
    <property type="molecule type" value="Genomic_DNA"/>
</dbReference>
<keyword evidence="6 9" id="KW-1133">Transmembrane helix</keyword>
<dbReference type="AlphaFoldDB" id="A0A975K318"/>
<keyword evidence="4" id="KW-1003">Cell membrane</keyword>
<dbReference type="GO" id="GO:0022857">
    <property type="term" value="F:transmembrane transporter activity"/>
    <property type="evidence" value="ECO:0007669"/>
    <property type="project" value="InterPro"/>
</dbReference>
<evidence type="ECO:0000256" key="5">
    <source>
        <dbReference type="ARBA" id="ARBA00022692"/>
    </source>
</evidence>
<proteinExistence type="inferred from homology"/>
<sequence length="521" mass="54319">MLSSAMDEARSVPADPAPGNIDPRQSSPGAHSYVDHLDARMLRIAGVCALASVMTILDTTIVTVAQNTFIVQFGSTQAVVGWTMTGYLLAMATVIPIAGWAADRFGTKRLWMGSVLAFTLGSALCAAAPTILLLIIFRAVQGIGGGMVMPIGFTILTRAAGPKRLGRLMGVLGIPMLLGPIGGPILGGWIIDAYGWKWIFLINLPLGLAALLFAAIVFPRDCPAPSESFDLFGVLLLVPGLATFLFGVSAIPGRGTAADRHVLVPAIVGLLLIAMFVHHALHRADHPLIDLRLFSNVVVTQANLTLLVFAIAFFGTLLLLPTYFQQVLHLTPLQSGLYLIPHGLGAMVTMPVAGAFMDRRGPGKAVILGIALVAAGLAVFTVGVFEQARYLPTLLVGLATMGMGTGCAMTPLSGTAMRTLLPHQIARGSTLISVNQQVGGSIGAALLSVILTTQLTRSESISIAGTVALSGATPQQTLDPDLASMVLQDLSHSYGLAFGVATALTLSSLIPATFLPKTPAP</sequence>
<feature type="transmembrane region" description="Helical" evidence="9">
    <location>
        <begin position="336"/>
        <end position="356"/>
    </location>
</feature>
<evidence type="ECO:0000256" key="2">
    <source>
        <dbReference type="ARBA" id="ARBA00008537"/>
    </source>
</evidence>
<organism evidence="11 12">
    <name type="scientific">Mycobacterium spongiae</name>
    <dbReference type="NCBI Taxonomy" id="886343"/>
    <lineage>
        <taxon>Bacteria</taxon>
        <taxon>Bacillati</taxon>
        <taxon>Actinomycetota</taxon>
        <taxon>Actinomycetes</taxon>
        <taxon>Mycobacteriales</taxon>
        <taxon>Mycobacteriaceae</taxon>
        <taxon>Mycobacterium</taxon>
    </lineage>
</organism>
<dbReference type="InterPro" id="IPR011701">
    <property type="entry name" value="MFS"/>
</dbReference>
<dbReference type="Gene3D" id="1.20.1720.10">
    <property type="entry name" value="Multidrug resistance protein D"/>
    <property type="match status" value="1"/>
</dbReference>
<feature type="transmembrane region" description="Helical" evidence="9">
    <location>
        <begin position="84"/>
        <end position="102"/>
    </location>
</feature>
<dbReference type="Pfam" id="PF07690">
    <property type="entry name" value="MFS_1"/>
    <property type="match status" value="1"/>
</dbReference>
<dbReference type="InterPro" id="IPR036259">
    <property type="entry name" value="MFS_trans_sf"/>
</dbReference>
<gene>
    <name evidence="11" type="ORF">F6B93_19775</name>
</gene>
<dbReference type="InterPro" id="IPR004638">
    <property type="entry name" value="EmrB-like"/>
</dbReference>
<name>A0A975K318_9MYCO</name>
<feature type="transmembrane region" description="Helical" evidence="9">
    <location>
        <begin position="44"/>
        <end position="64"/>
    </location>
</feature>
<dbReference type="PANTHER" id="PTHR42718">
    <property type="entry name" value="MAJOR FACILITATOR SUPERFAMILY MULTIDRUG TRANSPORTER MFSC"/>
    <property type="match status" value="1"/>
</dbReference>
<feature type="transmembrane region" description="Helical" evidence="9">
    <location>
        <begin position="263"/>
        <end position="281"/>
    </location>
</feature>
<evidence type="ECO:0000256" key="6">
    <source>
        <dbReference type="ARBA" id="ARBA00022989"/>
    </source>
</evidence>
<dbReference type="SUPFAM" id="SSF103473">
    <property type="entry name" value="MFS general substrate transporter"/>
    <property type="match status" value="1"/>
</dbReference>
<evidence type="ECO:0000313" key="12">
    <source>
        <dbReference type="Proteomes" id="UP000682202"/>
    </source>
</evidence>
<feature type="transmembrane region" description="Helical" evidence="9">
    <location>
        <begin position="302"/>
        <end position="324"/>
    </location>
</feature>
<dbReference type="PROSITE" id="PS50850">
    <property type="entry name" value="MFS"/>
    <property type="match status" value="1"/>
</dbReference>
<evidence type="ECO:0000256" key="8">
    <source>
        <dbReference type="SAM" id="MobiDB-lite"/>
    </source>
</evidence>
<comment type="subcellular location">
    <subcellularLocation>
        <location evidence="1">Cell membrane</location>
        <topology evidence="1">Multi-pass membrane protein</topology>
    </subcellularLocation>
</comment>
<feature type="transmembrane region" description="Helical" evidence="9">
    <location>
        <begin position="168"/>
        <end position="191"/>
    </location>
</feature>
<feature type="transmembrane region" description="Helical" evidence="9">
    <location>
        <begin position="365"/>
        <end position="385"/>
    </location>
</feature>
<feature type="domain" description="Major facilitator superfamily (MFS) profile" evidence="10">
    <location>
        <begin position="44"/>
        <end position="520"/>
    </location>
</feature>
<evidence type="ECO:0000259" key="10">
    <source>
        <dbReference type="PROSITE" id="PS50850"/>
    </source>
</evidence>
<dbReference type="GO" id="GO:0005886">
    <property type="term" value="C:plasma membrane"/>
    <property type="evidence" value="ECO:0007669"/>
    <property type="project" value="UniProtKB-SubCell"/>
</dbReference>